<proteinExistence type="predicted"/>
<reference evidence="2 3" key="1">
    <citation type="submission" date="2023-04" db="EMBL/GenBank/DDBJ databases">
        <title>A long-awaited taxogenomic arrangement of the family Halomonadaceae.</title>
        <authorList>
            <person name="De La Haba R."/>
            <person name="Chuvochina M."/>
            <person name="Wittouck S."/>
            <person name="Arahal D.R."/>
            <person name="Sanchez-Porro C."/>
            <person name="Hugenholtz P."/>
            <person name="Ventosa A."/>
        </authorList>
    </citation>
    <scope>NUCLEOTIDE SEQUENCE [LARGE SCALE GENOMIC DNA]</scope>
    <source>
        <strain evidence="2 3">DSM 23530</strain>
    </source>
</reference>
<dbReference type="InterPro" id="IPR036188">
    <property type="entry name" value="FAD/NAD-bd_sf"/>
</dbReference>
<dbReference type="SUPFAM" id="SSF51905">
    <property type="entry name" value="FAD/NAD(P)-binding domain"/>
    <property type="match status" value="1"/>
</dbReference>
<gene>
    <name evidence="2" type="ORF">QC818_13735</name>
</gene>
<dbReference type="Gene3D" id="3.90.660.10">
    <property type="match status" value="1"/>
</dbReference>
<name>A0ABU1G5P6_9GAMM</name>
<dbReference type="Proteomes" id="UP001264519">
    <property type="component" value="Unassembled WGS sequence"/>
</dbReference>
<dbReference type="RefSeq" id="WP_309653428.1">
    <property type="nucleotide sequence ID" value="NZ_JARWAK010000012.1"/>
</dbReference>
<evidence type="ECO:0000313" key="3">
    <source>
        <dbReference type="Proteomes" id="UP001264519"/>
    </source>
</evidence>
<dbReference type="Pfam" id="PF01593">
    <property type="entry name" value="Amino_oxidase"/>
    <property type="match status" value="1"/>
</dbReference>
<comment type="caution">
    <text evidence="2">The sequence shown here is derived from an EMBL/GenBank/DDBJ whole genome shotgun (WGS) entry which is preliminary data.</text>
</comment>
<dbReference type="Gene3D" id="3.50.50.60">
    <property type="entry name" value="FAD/NAD(P)-binding domain"/>
    <property type="match status" value="1"/>
</dbReference>
<organism evidence="2 3">
    <name type="scientific">Halomonas koreensis</name>
    <dbReference type="NCBI Taxonomy" id="245385"/>
    <lineage>
        <taxon>Bacteria</taxon>
        <taxon>Pseudomonadati</taxon>
        <taxon>Pseudomonadota</taxon>
        <taxon>Gammaproteobacteria</taxon>
        <taxon>Oceanospirillales</taxon>
        <taxon>Halomonadaceae</taxon>
        <taxon>Halomonas</taxon>
    </lineage>
</organism>
<keyword evidence="3" id="KW-1185">Reference proteome</keyword>
<dbReference type="EMBL" id="JARWAK010000012">
    <property type="protein sequence ID" value="MDR5867848.1"/>
    <property type="molecule type" value="Genomic_DNA"/>
</dbReference>
<feature type="domain" description="Amine oxidase" evidence="1">
    <location>
        <begin position="109"/>
        <end position="327"/>
    </location>
</feature>
<dbReference type="PANTHER" id="PTHR16128:SF5">
    <property type="entry name" value="FAD_NAD(P)-BINDING OXIDOREDUCTASE FAMILY PROTEIN"/>
    <property type="match status" value="1"/>
</dbReference>
<evidence type="ECO:0000313" key="2">
    <source>
        <dbReference type="EMBL" id="MDR5867848.1"/>
    </source>
</evidence>
<evidence type="ECO:0000259" key="1">
    <source>
        <dbReference type="Pfam" id="PF01593"/>
    </source>
</evidence>
<dbReference type="PANTHER" id="PTHR16128">
    <property type="entry name" value="FAD/NAD(P)-BINDING OXIDOREDUCTASE FAMILY PROTEIN"/>
    <property type="match status" value="1"/>
</dbReference>
<dbReference type="Pfam" id="PF13450">
    <property type="entry name" value="NAD_binding_8"/>
    <property type="match status" value="1"/>
</dbReference>
<dbReference type="InterPro" id="IPR002937">
    <property type="entry name" value="Amino_oxidase"/>
</dbReference>
<accession>A0ABU1G5P6</accession>
<protein>
    <submittedName>
        <fullName evidence="2">FAD-dependent oxidoreductase</fullName>
    </submittedName>
</protein>
<sequence length="347" mass="37160">MTSTTAPHAVIGAGIAGLACARALADAGRDVVVLDKARGPGGRMSSRRLGETAIELGAQGFRASHPAFRAEVDAWRRAGVAAPWPAALWRLEDGRPRRRTDGRPRFTGRPRMSAVTRHLATGLDLRPGTRVEALRRAAEGWRLVDAAGEVHGPFATVVLALPAPQAGRLVAPHDPGLAAACRAVPQRACWAAWARLEAPLALPGAEADWPLLELETGPLRRVIRHGSKPGRAARPELLTLLADLDWSERHLEAAPEAMADGLLEALAAALPDVALPRVRARGAHRWRYAEPAAIPPGEDFRLGERGLALCGDGWRGARIEDAWLSGHHLGEALCHRPPEPLAEIPRP</sequence>